<keyword evidence="3" id="KW-1003">Cell membrane</keyword>
<dbReference type="EMBL" id="PTJD01000004">
    <property type="protein sequence ID" value="PPK97373.1"/>
    <property type="molecule type" value="Genomic_DNA"/>
</dbReference>
<name>A0A2S6ISZ5_9ACTN</name>
<evidence type="ECO:0000256" key="2">
    <source>
        <dbReference type="ARBA" id="ARBA00007362"/>
    </source>
</evidence>
<comment type="subcellular location">
    <subcellularLocation>
        <location evidence="1">Cell membrane</location>
        <topology evidence="1">Multi-pass membrane protein</topology>
    </subcellularLocation>
</comment>
<evidence type="ECO:0000256" key="7">
    <source>
        <dbReference type="SAM" id="Phobius"/>
    </source>
</evidence>
<reference evidence="9 10" key="1">
    <citation type="submission" date="2018-02" db="EMBL/GenBank/DDBJ databases">
        <title>Genomic Encyclopedia of Archaeal and Bacterial Type Strains, Phase II (KMG-II): from individual species to whole genera.</title>
        <authorList>
            <person name="Goeker M."/>
        </authorList>
    </citation>
    <scope>NUCLEOTIDE SEQUENCE [LARGE SCALE GENOMIC DNA]</scope>
    <source>
        <strain evidence="9 10">DSM 22857</strain>
    </source>
</reference>
<gene>
    <name evidence="9" type="ORF">CLV92_104194</name>
</gene>
<dbReference type="AlphaFoldDB" id="A0A2S6ISZ5"/>
<evidence type="ECO:0000256" key="3">
    <source>
        <dbReference type="ARBA" id="ARBA00022475"/>
    </source>
</evidence>
<keyword evidence="10" id="KW-1185">Reference proteome</keyword>
<dbReference type="OrthoDB" id="4833087at2"/>
<feature type="transmembrane region" description="Helical" evidence="7">
    <location>
        <begin position="125"/>
        <end position="147"/>
    </location>
</feature>
<dbReference type="InterPro" id="IPR000620">
    <property type="entry name" value="EamA_dom"/>
</dbReference>
<dbReference type="GO" id="GO:0005886">
    <property type="term" value="C:plasma membrane"/>
    <property type="evidence" value="ECO:0007669"/>
    <property type="project" value="UniProtKB-SubCell"/>
</dbReference>
<dbReference type="Pfam" id="PF00892">
    <property type="entry name" value="EamA"/>
    <property type="match status" value="2"/>
</dbReference>
<feature type="transmembrane region" description="Helical" evidence="7">
    <location>
        <begin position="243"/>
        <end position="262"/>
    </location>
</feature>
<evidence type="ECO:0000256" key="1">
    <source>
        <dbReference type="ARBA" id="ARBA00004651"/>
    </source>
</evidence>
<feature type="transmembrane region" description="Helical" evidence="7">
    <location>
        <begin position="99"/>
        <end position="118"/>
    </location>
</feature>
<comment type="caution">
    <text evidence="9">The sequence shown here is derived from an EMBL/GenBank/DDBJ whole genome shotgun (WGS) entry which is preliminary data.</text>
</comment>
<dbReference type="RefSeq" id="WP_104432185.1">
    <property type="nucleotide sequence ID" value="NZ_PTJD01000004.1"/>
</dbReference>
<evidence type="ECO:0000256" key="4">
    <source>
        <dbReference type="ARBA" id="ARBA00022692"/>
    </source>
</evidence>
<keyword evidence="5 7" id="KW-1133">Transmembrane helix</keyword>
<proteinExistence type="inferred from homology"/>
<evidence type="ECO:0000313" key="9">
    <source>
        <dbReference type="EMBL" id="PPK97373.1"/>
    </source>
</evidence>
<feature type="domain" description="EamA" evidence="8">
    <location>
        <begin position="150"/>
        <end position="280"/>
    </location>
</feature>
<dbReference type="Proteomes" id="UP000239485">
    <property type="component" value="Unassembled WGS sequence"/>
</dbReference>
<keyword evidence="4 7" id="KW-0812">Transmembrane</keyword>
<comment type="similarity">
    <text evidence="2">Belongs to the EamA transporter family.</text>
</comment>
<feature type="transmembrane region" description="Helical" evidence="7">
    <location>
        <begin position="268"/>
        <end position="288"/>
    </location>
</feature>
<accession>A0A2S6ISZ5</accession>
<evidence type="ECO:0000256" key="5">
    <source>
        <dbReference type="ARBA" id="ARBA00022989"/>
    </source>
</evidence>
<protein>
    <submittedName>
        <fullName evidence="9">Drug/metabolite transporter (DMT)-like permease</fullName>
    </submittedName>
</protein>
<evidence type="ECO:0000313" key="10">
    <source>
        <dbReference type="Proteomes" id="UP000239485"/>
    </source>
</evidence>
<dbReference type="PANTHER" id="PTHR42920:SF5">
    <property type="entry name" value="EAMA DOMAIN-CONTAINING PROTEIN"/>
    <property type="match status" value="1"/>
</dbReference>
<organism evidence="9 10">
    <name type="scientific">Kineococcus xinjiangensis</name>
    <dbReference type="NCBI Taxonomy" id="512762"/>
    <lineage>
        <taxon>Bacteria</taxon>
        <taxon>Bacillati</taxon>
        <taxon>Actinomycetota</taxon>
        <taxon>Actinomycetes</taxon>
        <taxon>Kineosporiales</taxon>
        <taxon>Kineosporiaceae</taxon>
        <taxon>Kineococcus</taxon>
    </lineage>
</organism>
<keyword evidence="6 7" id="KW-0472">Membrane</keyword>
<dbReference type="SUPFAM" id="SSF103481">
    <property type="entry name" value="Multidrug resistance efflux transporter EmrE"/>
    <property type="match status" value="2"/>
</dbReference>
<dbReference type="InterPro" id="IPR051258">
    <property type="entry name" value="Diverse_Substrate_Transporter"/>
</dbReference>
<feature type="transmembrane region" description="Helical" evidence="7">
    <location>
        <begin position="211"/>
        <end position="231"/>
    </location>
</feature>
<feature type="domain" description="EamA" evidence="8">
    <location>
        <begin position="11"/>
        <end position="142"/>
    </location>
</feature>
<feature type="transmembrane region" description="Helical" evidence="7">
    <location>
        <begin position="40"/>
        <end position="58"/>
    </location>
</feature>
<evidence type="ECO:0000256" key="6">
    <source>
        <dbReference type="ARBA" id="ARBA00023136"/>
    </source>
</evidence>
<dbReference type="PANTHER" id="PTHR42920">
    <property type="entry name" value="OS03G0707200 PROTEIN-RELATED"/>
    <property type="match status" value="1"/>
</dbReference>
<feature type="transmembrane region" description="Helical" evidence="7">
    <location>
        <begin position="70"/>
        <end position="87"/>
    </location>
</feature>
<sequence length="321" mass="32109">MNLRTLAPDAAVLSVALVWGCSFVAVQAAAAGASVALVLGLRFALAVLLLLPVALLLARRRPAAGTWRGALRRGWPAGLLLLVIFTLETHGAVRTSPARAGVLIAVFAVVVPFAAALRERRAPRWGAAAAGAVAVGGVALLLGPGGGVRTGDLLVLAAAVVRGVVTAMDGDREDPDPLRSTVVRLGVVSAGSFAAALLVPGAADGGLPSGVGAWGALLFLAGPCTAFALLAQRLASRRTSPERVAVLLVTEPVWAAAAGVAVGERLGAVQVLGVVLVLGAQAALRVPWGRLRAAGATRGRGATRAPVAETTGALAEHSVSA</sequence>
<evidence type="ECO:0000259" key="8">
    <source>
        <dbReference type="Pfam" id="PF00892"/>
    </source>
</evidence>
<dbReference type="InterPro" id="IPR037185">
    <property type="entry name" value="EmrE-like"/>
</dbReference>